<comment type="caution">
    <text evidence="1">The sequence shown here is derived from an EMBL/GenBank/DDBJ whole genome shotgun (WGS) entry which is preliminary data.</text>
</comment>
<evidence type="ECO:0000313" key="1">
    <source>
        <dbReference type="EMBL" id="KAJ9076918.1"/>
    </source>
</evidence>
<name>A0ACC2TQI2_9FUNG</name>
<dbReference type="Proteomes" id="UP001165960">
    <property type="component" value="Unassembled WGS sequence"/>
</dbReference>
<accession>A0ACC2TQI2</accession>
<gene>
    <name evidence="1" type="ORF">DSO57_1021772</name>
</gene>
<organism evidence="1 2">
    <name type="scientific">Entomophthora muscae</name>
    <dbReference type="NCBI Taxonomy" id="34485"/>
    <lineage>
        <taxon>Eukaryota</taxon>
        <taxon>Fungi</taxon>
        <taxon>Fungi incertae sedis</taxon>
        <taxon>Zoopagomycota</taxon>
        <taxon>Entomophthoromycotina</taxon>
        <taxon>Entomophthoromycetes</taxon>
        <taxon>Entomophthorales</taxon>
        <taxon>Entomophthoraceae</taxon>
        <taxon>Entomophthora</taxon>
    </lineage>
</organism>
<protein>
    <submittedName>
        <fullName evidence="1">Uncharacterized protein</fullName>
    </submittedName>
</protein>
<evidence type="ECO:0000313" key="2">
    <source>
        <dbReference type="Proteomes" id="UP001165960"/>
    </source>
</evidence>
<sequence>MFLRLVFILCLVLGTLSKEDPNFTSTAKEPVVKQNQSPVNPNPTAHVATKERVSFKSITRDYMKANIKLQKEFNATTNRLLINYPVQKYPNYQDDGWKVYYINYYVIRYFYLKFKYVQAEKDYKEEIVNFGVDAKEKAEDGATQSPRQHQKPCQQPSHHR</sequence>
<reference evidence="1" key="1">
    <citation type="submission" date="2022-04" db="EMBL/GenBank/DDBJ databases">
        <title>Genome of the entomopathogenic fungus Entomophthora muscae.</title>
        <authorList>
            <person name="Elya C."/>
            <person name="Lovett B.R."/>
            <person name="Lee E."/>
            <person name="Macias A.M."/>
            <person name="Hajek A.E."/>
            <person name="De Bivort B.L."/>
            <person name="Kasson M.T."/>
            <person name="De Fine Licht H.H."/>
            <person name="Stajich J.E."/>
        </authorList>
    </citation>
    <scope>NUCLEOTIDE SEQUENCE</scope>
    <source>
        <strain evidence="1">Berkeley</strain>
    </source>
</reference>
<keyword evidence="2" id="KW-1185">Reference proteome</keyword>
<dbReference type="EMBL" id="QTSX02002236">
    <property type="protein sequence ID" value="KAJ9076918.1"/>
    <property type="molecule type" value="Genomic_DNA"/>
</dbReference>
<proteinExistence type="predicted"/>